<evidence type="ECO:0000313" key="1">
    <source>
        <dbReference type="EMBL" id="BAY56980.1"/>
    </source>
</evidence>
<dbReference type="AlphaFoldDB" id="A0A1Z4JJS7"/>
<organism evidence="1 2">
    <name type="scientific">Leptolyngbya boryana NIES-2135</name>
    <dbReference type="NCBI Taxonomy" id="1973484"/>
    <lineage>
        <taxon>Bacteria</taxon>
        <taxon>Bacillati</taxon>
        <taxon>Cyanobacteriota</taxon>
        <taxon>Cyanophyceae</taxon>
        <taxon>Leptolyngbyales</taxon>
        <taxon>Leptolyngbyaceae</taxon>
        <taxon>Leptolyngbya group</taxon>
        <taxon>Leptolyngbya</taxon>
    </lineage>
</organism>
<accession>A0A1Z4JJS7</accession>
<protein>
    <submittedName>
        <fullName evidence="1">Uncharacterized protein</fullName>
    </submittedName>
</protein>
<evidence type="ECO:0000313" key="2">
    <source>
        <dbReference type="Proteomes" id="UP000217895"/>
    </source>
</evidence>
<gene>
    <name evidence="1" type="ORF">NIES2135_38430</name>
</gene>
<dbReference type="EMBL" id="AP018203">
    <property type="protein sequence ID" value="BAY56980.1"/>
    <property type="molecule type" value="Genomic_DNA"/>
</dbReference>
<reference evidence="1 2" key="1">
    <citation type="submission" date="2017-06" db="EMBL/GenBank/DDBJ databases">
        <title>Genome sequencing of cyanobaciteial culture collection at National Institute for Environmental Studies (NIES).</title>
        <authorList>
            <person name="Hirose Y."/>
            <person name="Shimura Y."/>
            <person name="Fujisawa T."/>
            <person name="Nakamura Y."/>
            <person name="Kawachi M."/>
        </authorList>
    </citation>
    <scope>NUCLEOTIDE SEQUENCE [LARGE SCALE GENOMIC DNA]</scope>
    <source>
        <strain evidence="1 2">NIES-2135</strain>
    </source>
</reference>
<name>A0A1Z4JJS7_LEPBY</name>
<proteinExistence type="predicted"/>
<dbReference type="Proteomes" id="UP000217895">
    <property type="component" value="Chromosome"/>
</dbReference>
<sequence>MVKGKLTVEAINERLRSANVGVAVRQKGNRLYLRATLPPKPNSHKIQFHQQDVSLKIYANPAGLERAEAEARKLGALIACKEFDWQLYLDREENSDIATCQA</sequence>
<keyword evidence="2" id="KW-1185">Reference proteome</keyword>